<dbReference type="GO" id="GO:0042289">
    <property type="term" value="F:MHC class II protein binding"/>
    <property type="evidence" value="ECO:0007669"/>
    <property type="project" value="TreeGrafter"/>
</dbReference>
<feature type="region of interest" description="Disordered" evidence="1">
    <location>
        <begin position="25"/>
        <end position="63"/>
    </location>
</feature>
<evidence type="ECO:0000259" key="3">
    <source>
        <dbReference type="PROSITE" id="PS50835"/>
    </source>
</evidence>
<dbReference type="GO" id="GO:0070374">
    <property type="term" value="P:positive regulation of ERK1 and ERK2 cascade"/>
    <property type="evidence" value="ECO:0007669"/>
    <property type="project" value="TreeGrafter"/>
</dbReference>
<gene>
    <name evidence="4" type="primary">lag3</name>
</gene>
<dbReference type="SUPFAM" id="SSF48726">
    <property type="entry name" value="Immunoglobulin"/>
    <property type="match status" value="3"/>
</dbReference>
<dbReference type="GO" id="GO:0045121">
    <property type="term" value="C:membrane raft"/>
    <property type="evidence" value="ECO:0007669"/>
    <property type="project" value="TreeGrafter"/>
</dbReference>
<dbReference type="InterPro" id="IPR003599">
    <property type="entry name" value="Ig_sub"/>
</dbReference>
<keyword evidence="2" id="KW-0472">Membrane</keyword>
<dbReference type="Ensembl" id="ENSSTUT00000043899.1">
    <property type="protein sequence ID" value="ENSSTUP00000042040.1"/>
    <property type="gene ID" value="ENSSTUG00000017791.1"/>
</dbReference>
<feature type="domain" description="Ig-like" evidence="3">
    <location>
        <begin position="104"/>
        <end position="191"/>
    </location>
</feature>
<name>A0A673Z5X6_SALTR</name>
<dbReference type="GO" id="GO:0042110">
    <property type="term" value="P:T cell activation"/>
    <property type="evidence" value="ECO:0007669"/>
    <property type="project" value="TreeGrafter"/>
</dbReference>
<dbReference type="PROSITE" id="PS50835">
    <property type="entry name" value="IG_LIKE"/>
    <property type="match status" value="4"/>
</dbReference>
<dbReference type="InterPro" id="IPR036179">
    <property type="entry name" value="Ig-like_dom_sf"/>
</dbReference>
<reference evidence="4" key="1">
    <citation type="submission" date="2025-08" db="UniProtKB">
        <authorList>
            <consortium name="Ensembl"/>
        </authorList>
    </citation>
    <scope>IDENTIFICATION</scope>
</reference>
<feature type="domain" description="Ig-like" evidence="3">
    <location>
        <begin position="210"/>
        <end position="285"/>
    </location>
</feature>
<dbReference type="InterPro" id="IPR003598">
    <property type="entry name" value="Ig_sub2"/>
</dbReference>
<evidence type="ECO:0000256" key="2">
    <source>
        <dbReference type="SAM" id="Phobius"/>
    </source>
</evidence>
<dbReference type="OMA" id="LWVAPVE"/>
<reference evidence="4" key="2">
    <citation type="submission" date="2025-09" db="UniProtKB">
        <authorList>
            <consortium name="Ensembl"/>
        </authorList>
    </citation>
    <scope>IDENTIFICATION</scope>
</reference>
<dbReference type="PANTHER" id="PTHR11422">
    <property type="entry name" value="T-CELL SURFACE GLYCOPROTEIN CD4"/>
    <property type="match status" value="1"/>
</dbReference>
<protein>
    <recommendedName>
        <fullName evidence="3">Ig-like domain-containing protein</fullName>
    </recommendedName>
</protein>
<dbReference type="PANTHER" id="PTHR11422:SF12">
    <property type="entry name" value="MICROFIBRIL-ASSOCIATED GLYCOPROTEIN 3"/>
    <property type="match status" value="1"/>
</dbReference>
<organism evidence="4 5">
    <name type="scientific">Salmo trutta</name>
    <name type="common">Brown trout</name>
    <dbReference type="NCBI Taxonomy" id="8032"/>
    <lineage>
        <taxon>Eukaryota</taxon>
        <taxon>Metazoa</taxon>
        <taxon>Chordata</taxon>
        <taxon>Craniata</taxon>
        <taxon>Vertebrata</taxon>
        <taxon>Euteleostomi</taxon>
        <taxon>Actinopterygii</taxon>
        <taxon>Neopterygii</taxon>
        <taxon>Teleostei</taxon>
        <taxon>Protacanthopterygii</taxon>
        <taxon>Salmoniformes</taxon>
        <taxon>Salmonidae</taxon>
        <taxon>Salmoninae</taxon>
        <taxon>Salmo</taxon>
    </lineage>
</organism>
<feature type="domain" description="Ig-like" evidence="3">
    <location>
        <begin position="383"/>
        <end position="457"/>
    </location>
</feature>
<keyword evidence="2" id="KW-0812">Transmembrane</keyword>
<dbReference type="GO" id="GO:1990782">
    <property type="term" value="F:protein tyrosine kinase binding"/>
    <property type="evidence" value="ECO:0007669"/>
    <property type="project" value="TreeGrafter"/>
</dbReference>
<dbReference type="GeneTree" id="ENSGT01050000245031"/>
<evidence type="ECO:0000313" key="5">
    <source>
        <dbReference type="Proteomes" id="UP000472277"/>
    </source>
</evidence>
<keyword evidence="2" id="KW-1133">Transmembrane helix</keyword>
<dbReference type="SMART" id="SM00408">
    <property type="entry name" value="IGc2"/>
    <property type="match status" value="3"/>
</dbReference>
<dbReference type="GO" id="GO:0009897">
    <property type="term" value="C:external side of plasma membrane"/>
    <property type="evidence" value="ECO:0007669"/>
    <property type="project" value="TreeGrafter"/>
</dbReference>
<accession>A0A673Z5X6</accession>
<dbReference type="Pfam" id="PF07686">
    <property type="entry name" value="V-set"/>
    <property type="match status" value="1"/>
</dbReference>
<dbReference type="GO" id="GO:0035723">
    <property type="term" value="P:interleukin-15-mediated signaling pathway"/>
    <property type="evidence" value="ECO:0007669"/>
    <property type="project" value="TreeGrafter"/>
</dbReference>
<dbReference type="Gene3D" id="2.60.40.10">
    <property type="entry name" value="Immunoglobulins"/>
    <property type="match status" value="3"/>
</dbReference>
<dbReference type="AlphaFoldDB" id="A0A673Z5X6"/>
<feature type="compositionally biased region" description="Polar residues" evidence="1">
    <location>
        <begin position="51"/>
        <end position="60"/>
    </location>
</feature>
<evidence type="ECO:0000256" key="1">
    <source>
        <dbReference type="SAM" id="MobiDB-lite"/>
    </source>
</evidence>
<dbReference type="SMART" id="SM00409">
    <property type="entry name" value="IG"/>
    <property type="match status" value="4"/>
</dbReference>
<evidence type="ECO:0000313" key="4">
    <source>
        <dbReference type="Ensembl" id="ENSSTUP00000042040.1"/>
    </source>
</evidence>
<dbReference type="InterPro" id="IPR013106">
    <property type="entry name" value="Ig_V-set"/>
</dbReference>
<proteinExistence type="predicted"/>
<feature type="domain" description="Ig-like" evidence="3">
    <location>
        <begin position="292"/>
        <end position="380"/>
    </location>
</feature>
<dbReference type="InterPro" id="IPR013783">
    <property type="entry name" value="Ig-like_fold"/>
</dbReference>
<sequence>MSHNQERDYLLRHLPLPTTHTYRPLYTQPQLTETHTTARDQRGTQRENTKLGLQQQSVDQNFRRKEKREETMWQILLLLGTSLLVTGGRCQCLSEYTEMFAEAGSQAVLPCVCRPPSTSAAVVLWSKDLEGTVWRKGKSGLEHWGIGAAQRVRCPHSEVGAGDYSLYIKEVREEDSGEYTCTVQEGEKNLSKRILLRVIKVSISPRAPVEGNKITITCSVSPWPQEATVSWMLNEKRVYPDSADYVLSKNQASVLESKASAGMMGNWSCVMHKGRKQGKATTALTVRGIVNPSSASAKVYAEVGSAVTLPCVFSTGLTPSDTAWERLDTSGSALPLPPSFNLSSLLSLPPWDRSVGVGQVGQGDGGRYRCSGTVEGCRVTREMQLVTAQVLSNSPSTQKAPVSLTCHLSDASEVTEYEWVRVTYDLNGTQSESSVQKGRVLGINRVTDRNSGEWACRFHGKEGALGSVTYHLHLMSGLMGDNETGSSSNVAMVAGLGFFLLVLLLVLVQMYRNYRRRKLILLYPALENIVHTIANEREDRERNRVKEDEISK</sequence>
<dbReference type="InterPro" id="IPR007110">
    <property type="entry name" value="Ig-like_dom"/>
</dbReference>
<feature type="transmembrane region" description="Helical" evidence="2">
    <location>
        <begin position="490"/>
        <end position="508"/>
    </location>
</feature>
<dbReference type="Proteomes" id="UP000472277">
    <property type="component" value="Chromosome 37"/>
</dbReference>
<keyword evidence="5" id="KW-1185">Reference proteome</keyword>
<feature type="compositionally biased region" description="Basic and acidic residues" evidence="1">
    <location>
        <begin position="36"/>
        <end position="49"/>
    </location>
</feature>
<dbReference type="InParanoid" id="A0A673Z5X6"/>